<protein>
    <submittedName>
        <fullName evidence="1">Uncharacterized protein</fullName>
    </submittedName>
</protein>
<name>A0A1L9P576_ASPVE</name>
<dbReference type="AlphaFoldDB" id="A0A1L9P576"/>
<evidence type="ECO:0000313" key="2">
    <source>
        <dbReference type="Proteomes" id="UP000184073"/>
    </source>
</evidence>
<organism evidence="1 2">
    <name type="scientific">Aspergillus versicolor CBS 583.65</name>
    <dbReference type="NCBI Taxonomy" id="1036611"/>
    <lineage>
        <taxon>Eukaryota</taxon>
        <taxon>Fungi</taxon>
        <taxon>Dikarya</taxon>
        <taxon>Ascomycota</taxon>
        <taxon>Pezizomycotina</taxon>
        <taxon>Eurotiomycetes</taxon>
        <taxon>Eurotiomycetidae</taxon>
        <taxon>Eurotiales</taxon>
        <taxon>Aspergillaceae</taxon>
        <taxon>Aspergillus</taxon>
        <taxon>Aspergillus subgen. Nidulantes</taxon>
    </lineage>
</organism>
<dbReference type="EMBL" id="KV878125">
    <property type="protein sequence ID" value="OJI96646.1"/>
    <property type="molecule type" value="Genomic_DNA"/>
</dbReference>
<proteinExistence type="predicted"/>
<evidence type="ECO:0000313" key="1">
    <source>
        <dbReference type="EMBL" id="OJI96646.1"/>
    </source>
</evidence>
<dbReference type="VEuPathDB" id="FungiDB:ASPVEDRAFT_67519"/>
<dbReference type="Proteomes" id="UP000184073">
    <property type="component" value="Unassembled WGS sequence"/>
</dbReference>
<reference evidence="2" key="1">
    <citation type="journal article" date="2017" name="Genome Biol.">
        <title>Comparative genomics reveals high biological diversity and specific adaptations in the industrially and medically important fungal genus Aspergillus.</title>
        <authorList>
            <person name="de Vries R.P."/>
            <person name="Riley R."/>
            <person name="Wiebenga A."/>
            <person name="Aguilar-Osorio G."/>
            <person name="Amillis S."/>
            <person name="Uchima C.A."/>
            <person name="Anderluh G."/>
            <person name="Asadollahi M."/>
            <person name="Askin M."/>
            <person name="Barry K."/>
            <person name="Battaglia E."/>
            <person name="Bayram O."/>
            <person name="Benocci T."/>
            <person name="Braus-Stromeyer S.A."/>
            <person name="Caldana C."/>
            <person name="Canovas D."/>
            <person name="Cerqueira G.C."/>
            <person name="Chen F."/>
            <person name="Chen W."/>
            <person name="Choi C."/>
            <person name="Clum A."/>
            <person name="Dos Santos R.A."/>
            <person name="Damasio A.R."/>
            <person name="Diallinas G."/>
            <person name="Emri T."/>
            <person name="Fekete E."/>
            <person name="Flipphi M."/>
            <person name="Freyberg S."/>
            <person name="Gallo A."/>
            <person name="Gournas C."/>
            <person name="Habgood R."/>
            <person name="Hainaut M."/>
            <person name="Harispe M.L."/>
            <person name="Henrissat B."/>
            <person name="Hilden K.S."/>
            <person name="Hope R."/>
            <person name="Hossain A."/>
            <person name="Karabika E."/>
            <person name="Karaffa L."/>
            <person name="Karanyi Z."/>
            <person name="Krasevec N."/>
            <person name="Kuo A."/>
            <person name="Kusch H."/>
            <person name="LaButti K."/>
            <person name="Lagendijk E.L."/>
            <person name="Lapidus A."/>
            <person name="Levasseur A."/>
            <person name="Lindquist E."/>
            <person name="Lipzen A."/>
            <person name="Logrieco A.F."/>
            <person name="MacCabe A."/>
            <person name="Maekelae M.R."/>
            <person name="Malavazi I."/>
            <person name="Melin P."/>
            <person name="Meyer V."/>
            <person name="Mielnichuk N."/>
            <person name="Miskei M."/>
            <person name="Molnar A.P."/>
            <person name="Mule G."/>
            <person name="Ngan C.Y."/>
            <person name="Orejas M."/>
            <person name="Orosz E."/>
            <person name="Ouedraogo J.P."/>
            <person name="Overkamp K.M."/>
            <person name="Park H.-S."/>
            <person name="Perrone G."/>
            <person name="Piumi F."/>
            <person name="Punt P.J."/>
            <person name="Ram A.F."/>
            <person name="Ramon A."/>
            <person name="Rauscher S."/>
            <person name="Record E."/>
            <person name="Riano-Pachon D.M."/>
            <person name="Robert V."/>
            <person name="Roehrig J."/>
            <person name="Ruller R."/>
            <person name="Salamov A."/>
            <person name="Salih N.S."/>
            <person name="Samson R.A."/>
            <person name="Sandor E."/>
            <person name="Sanguinetti M."/>
            <person name="Schuetze T."/>
            <person name="Sepcic K."/>
            <person name="Shelest E."/>
            <person name="Sherlock G."/>
            <person name="Sophianopoulou V."/>
            <person name="Squina F.M."/>
            <person name="Sun H."/>
            <person name="Susca A."/>
            <person name="Todd R.B."/>
            <person name="Tsang A."/>
            <person name="Unkles S.E."/>
            <person name="van de Wiele N."/>
            <person name="van Rossen-Uffink D."/>
            <person name="Oliveira J.V."/>
            <person name="Vesth T.C."/>
            <person name="Visser J."/>
            <person name="Yu J.-H."/>
            <person name="Zhou M."/>
            <person name="Andersen M.R."/>
            <person name="Archer D.B."/>
            <person name="Baker S.E."/>
            <person name="Benoit I."/>
            <person name="Brakhage A.A."/>
            <person name="Braus G.H."/>
            <person name="Fischer R."/>
            <person name="Frisvad J.C."/>
            <person name="Goldman G.H."/>
            <person name="Houbraken J."/>
            <person name="Oakley B."/>
            <person name="Pocsi I."/>
            <person name="Scazzocchio C."/>
            <person name="Seiboth B."/>
            <person name="vanKuyk P.A."/>
            <person name="Wortman J."/>
            <person name="Dyer P.S."/>
            <person name="Grigoriev I.V."/>
        </authorList>
    </citation>
    <scope>NUCLEOTIDE SEQUENCE [LARGE SCALE GENOMIC DNA]</scope>
    <source>
        <strain evidence="2">CBS 583.65</strain>
    </source>
</reference>
<sequence>MIQANTKTIRIRAYKAGNWELRNRSLTDTAGLAAGDPIEQLHPPSQLVLLGPGSFALHVLCEHTSPGISIRPAADLPARRVVWARREHCSIGPQHPMGLTNCTLIQELVQGNCSSMDG</sequence>
<dbReference type="RefSeq" id="XP_040662409.1">
    <property type="nucleotide sequence ID" value="XM_040815953.1"/>
</dbReference>
<keyword evidence="2" id="KW-1185">Reference proteome</keyword>
<accession>A0A1L9P576</accession>
<gene>
    <name evidence="1" type="ORF">ASPVEDRAFT_67519</name>
</gene>
<dbReference type="GeneID" id="63731464"/>